<organism evidence="1">
    <name type="scientific">marine sediment metagenome</name>
    <dbReference type="NCBI Taxonomy" id="412755"/>
    <lineage>
        <taxon>unclassified sequences</taxon>
        <taxon>metagenomes</taxon>
        <taxon>ecological metagenomes</taxon>
    </lineage>
</organism>
<gene>
    <name evidence="1" type="ORF">LCGC14_1436400</name>
</gene>
<dbReference type="AlphaFoldDB" id="A0A0F9JM34"/>
<reference evidence="1" key="1">
    <citation type="journal article" date="2015" name="Nature">
        <title>Complex archaea that bridge the gap between prokaryotes and eukaryotes.</title>
        <authorList>
            <person name="Spang A."/>
            <person name="Saw J.H."/>
            <person name="Jorgensen S.L."/>
            <person name="Zaremba-Niedzwiedzka K."/>
            <person name="Martijn J."/>
            <person name="Lind A.E."/>
            <person name="van Eijk R."/>
            <person name="Schleper C."/>
            <person name="Guy L."/>
            <person name="Ettema T.J."/>
        </authorList>
    </citation>
    <scope>NUCLEOTIDE SEQUENCE</scope>
</reference>
<dbReference type="EMBL" id="LAZR01009736">
    <property type="protein sequence ID" value="KKM70864.1"/>
    <property type="molecule type" value="Genomic_DNA"/>
</dbReference>
<proteinExistence type="predicted"/>
<protein>
    <submittedName>
        <fullName evidence="1">Uncharacterized protein</fullName>
    </submittedName>
</protein>
<comment type="caution">
    <text evidence="1">The sequence shown here is derived from an EMBL/GenBank/DDBJ whole genome shotgun (WGS) entry which is preliminary data.</text>
</comment>
<name>A0A0F9JM34_9ZZZZ</name>
<evidence type="ECO:0000313" key="1">
    <source>
        <dbReference type="EMBL" id="KKM70864.1"/>
    </source>
</evidence>
<accession>A0A0F9JM34</accession>
<sequence>MTANCFVCGKELISDIQKIDDEITVHTLCFKRFKVLVSAVYGGTTPKREGILKLVEIIEGEPILTYRKMPTNIHPLLVYLAFQDEPIPPSKFYEWIKKNELKIKNPPQYIGKGIDKGWIAPFKTKEGRVIKITTAGLNEVENLAKRIS</sequence>